<dbReference type="RefSeq" id="WP_354446449.1">
    <property type="nucleotide sequence ID" value="NZ_JBEPSH010000008.1"/>
</dbReference>
<evidence type="ECO:0000313" key="1">
    <source>
        <dbReference type="EMBL" id="MET4578844.1"/>
    </source>
</evidence>
<gene>
    <name evidence="1" type="ORF">ABIE13_003967</name>
</gene>
<organism evidence="1 2">
    <name type="scientific">Ottowia thiooxydans</name>
    <dbReference type="NCBI Taxonomy" id="219182"/>
    <lineage>
        <taxon>Bacteria</taxon>
        <taxon>Pseudomonadati</taxon>
        <taxon>Pseudomonadota</taxon>
        <taxon>Betaproteobacteria</taxon>
        <taxon>Burkholderiales</taxon>
        <taxon>Comamonadaceae</taxon>
        <taxon>Ottowia</taxon>
    </lineage>
</organism>
<proteinExistence type="predicted"/>
<accession>A0ABV2QCT8</accession>
<name>A0ABV2QCT8_9BURK</name>
<dbReference type="Proteomes" id="UP001549320">
    <property type="component" value="Unassembled WGS sequence"/>
</dbReference>
<sequence>MTTSVQIVVSGNKQVCVTTPAGQTRMQPGGHHTFLIHGEGEVSVKEVHGFMSAPNLPLVRPYAAEEGDSAAQD</sequence>
<keyword evidence="2" id="KW-1185">Reference proteome</keyword>
<protein>
    <submittedName>
        <fullName evidence="1">Uncharacterized protein</fullName>
    </submittedName>
</protein>
<evidence type="ECO:0000313" key="2">
    <source>
        <dbReference type="Proteomes" id="UP001549320"/>
    </source>
</evidence>
<reference evidence="1 2" key="1">
    <citation type="submission" date="2024-06" db="EMBL/GenBank/DDBJ databases">
        <title>Sorghum-associated microbial communities from plants grown in Nebraska, USA.</title>
        <authorList>
            <person name="Schachtman D."/>
        </authorList>
    </citation>
    <scope>NUCLEOTIDE SEQUENCE [LARGE SCALE GENOMIC DNA]</scope>
    <source>
        <strain evidence="1 2">2709</strain>
    </source>
</reference>
<comment type="caution">
    <text evidence="1">The sequence shown here is derived from an EMBL/GenBank/DDBJ whole genome shotgun (WGS) entry which is preliminary data.</text>
</comment>
<dbReference type="EMBL" id="JBEPSH010000008">
    <property type="protein sequence ID" value="MET4578844.1"/>
    <property type="molecule type" value="Genomic_DNA"/>
</dbReference>